<feature type="region of interest" description="Disordered" evidence="2">
    <location>
        <begin position="441"/>
        <end position="604"/>
    </location>
</feature>
<dbReference type="InterPro" id="IPR019734">
    <property type="entry name" value="TPR_rpt"/>
</dbReference>
<feature type="compositionally biased region" description="Low complexity" evidence="2">
    <location>
        <begin position="589"/>
        <end position="598"/>
    </location>
</feature>
<accession>A0ABT5R6E3</accession>
<name>A0ABT5R6E3_9GAMM</name>
<dbReference type="InterPro" id="IPR011990">
    <property type="entry name" value="TPR-like_helical_dom_sf"/>
</dbReference>
<dbReference type="PANTHER" id="PTHR22550">
    <property type="entry name" value="SPORE GERMINATION PROTEIN"/>
    <property type="match status" value="1"/>
</dbReference>
<feature type="repeat" description="TPR" evidence="1">
    <location>
        <begin position="395"/>
        <end position="428"/>
    </location>
</feature>
<dbReference type="Gene3D" id="3.40.50.410">
    <property type="entry name" value="von Willebrand factor, type A domain"/>
    <property type="match status" value="1"/>
</dbReference>
<comment type="caution">
    <text evidence="4">The sequence shown here is derived from an EMBL/GenBank/DDBJ whole genome shotgun (WGS) entry which is preliminary data.</text>
</comment>
<sequence>MADFTFMHPTWLLALLPLALLLPWVQGKAQKSGLIAPHLSALLSGNQATNNKPKRWPTVVLASAWVLSVIALAGPSWQKTELPAVNLAGARVLVMDMSRSMYATDIAPNRLSQARFKALDLLPGWKEGSTGLVTYAGDGYIVSPLTEDAATLKNLIPNLSPAIMPIPGSNTAAGITQAMDLLKQAGYAQGDIVLITDGLSQSESKATLKALDGSDYRVSVLAVGTQQGAPIKLPNGKMLEQNGTPVIAKLDLNTLQAITKQTGGILQIWQASNRDVDNLVAFTAKPLDGKADGKNKTIEERINDGFWLIIPIMLLSLFGFRKGVVLAALFVVMPIKPVSAAAFKTDDQQAYEQFESGDYQGAASTFASPSWKGIAQYKAGDFNGAIETLSALTDPVSQYNLGNALAQSGDLEAAQETYESLLKQDPNNADAKHNLDVVKKALEQQQQQQQQQQQDQNQNGDQQQDGEGDQSQDQQNGQQNDQPQNGDQSGQRQDSQGQDQQSDQQSSSSDQSQSQNADANEQDGESQQGNDAQQGEANSAPQEQAQGQDGEQDQEGQQGEQEQQEGREGLEGKPEQSEEEGDQPAAIASESGESGSGSDALTASHPVLKKLEQVNDDTAALIRAQLMLQAREKDMPKPAENSW</sequence>
<dbReference type="InterPro" id="IPR036465">
    <property type="entry name" value="vWFA_dom_sf"/>
</dbReference>
<feature type="domain" description="VWFA" evidence="3">
    <location>
        <begin position="90"/>
        <end position="262"/>
    </location>
</feature>
<feature type="compositionally biased region" description="Low complexity" evidence="2">
    <location>
        <begin position="471"/>
        <end position="515"/>
    </location>
</feature>
<feature type="compositionally biased region" description="Low complexity" evidence="2">
    <location>
        <begin position="542"/>
        <end position="561"/>
    </location>
</feature>
<dbReference type="EMBL" id="JAJUBC010000024">
    <property type="protein sequence ID" value="MDD1795072.1"/>
    <property type="molecule type" value="Genomic_DNA"/>
</dbReference>
<gene>
    <name evidence="4" type="ORF">LRP50_18245</name>
</gene>
<dbReference type="PROSITE" id="PS50005">
    <property type="entry name" value="TPR"/>
    <property type="match status" value="1"/>
</dbReference>
<evidence type="ECO:0000313" key="5">
    <source>
        <dbReference type="Proteomes" id="UP001149400"/>
    </source>
</evidence>
<dbReference type="Proteomes" id="UP001149400">
    <property type="component" value="Unassembled WGS sequence"/>
</dbReference>
<dbReference type="InterPro" id="IPR050768">
    <property type="entry name" value="UPF0353/GerABKA_families"/>
</dbReference>
<dbReference type="SUPFAM" id="SSF53300">
    <property type="entry name" value="vWA-like"/>
    <property type="match status" value="1"/>
</dbReference>
<evidence type="ECO:0000259" key="3">
    <source>
        <dbReference type="PROSITE" id="PS50234"/>
    </source>
</evidence>
<keyword evidence="5" id="KW-1185">Reference proteome</keyword>
<keyword evidence="1" id="KW-0802">TPR repeat</keyword>
<reference evidence="4" key="1">
    <citation type="submission" date="2021-12" db="EMBL/GenBank/DDBJ databases">
        <title>Enterovibrio ZSDZ35 sp. nov. and Enterovibrio ZSDZ42 sp. nov., isolated from coastal seawater in Qingdao.</title>
        <authorList>
            <person name="Zhang P."/>
        </authorList>
    </citation>
    <scope>NUCLEOTIDE SEQUENCE</scope>
    <source>
        <strain evidence="4">ZSDZ42</strain>
    </source>
</reference>
<dbReference type="RefSeq" id="WP_274165879.1">
    <property type="nucleotide sequence ID" value="NZ_JAJUBC010000024.1"/>
</dbReference>
<dbReference type="Pfam" id="PF14559">
    <property type="entry name" value="TPR_19"/>
    <property type="match status" value="1"/>
</dbReference>
<feature type="compositionally biased region" description="Basic and acidic residues" evidence="2">
    <location>
        <begin position="564"/>
        <end position="576"/>
    </location>
</feature>
<dbReference type="SMART" id="SM00327">
    <property type="entry name" value="VWA"/>
    <property type="match status" value="1"/>
</dbReference>
<dbReference type="InterPro" id="IPR002035">
    <property type="entry name" value="VWF_A"/>
</dbReference>
<dbReference type="Gene3D" id="1.25.40.10">
    <property type="entry name" value="Tetratricopeptide repeat domain"/>
    <property type="match status" value="1"/>
</dbReference>
<protein>
    <submittedName>
        <fullName evidence="4">VWA domain-containing protein</fullName>
    </submittedName>
</protein>
<proteinExistence type="predicted"/>
<evidence type="ECO:0000256" key="1">
    <source>
        <dbReference type="PROSITE-ProRule" id="PRU00339"/>
    </source>
</evidence>
<evidence type="ECO:0000313" key="4">
    <source>
        <dbReference type="EMBL" id="MDD1795072.1"/>
    </source>
</evidence>
<dbReference type="PANTHER" id="PTHR22550:SF14">
    <property type="entry name" value="VWFA DOMAIN-CONTAINING PROTEIN"/>
    <property type="match status" value="1"/>
</dbReference>
<dbReference type="Pfam" id="PF13519">
    <property type="entry name" value="VWA_2"/>
    <property type="match status" value="1"/>
</dbReference>
<dbReference type="PROSITE" id="PS50234">
    <property type="entry name" value="VWFA"/>
    <property type="match status" value="1"/>
</dbReference>
<feature type="compositionally biased region" description="Polar residues" evidence="2">
    <location>
        <begin position="525"/>
        <end position="541"/>
    </location>
</feature>
<dbReference type="SMART" id="SM00028">
    <property type="entry name" value="TPR"/>
    <property type="match status" value="1"/>
</dbReference>
<organism evidence="4 5">
    <name type="scientific">Enterovibrio gelatinilyticus</name>
    <dbReference type="NCBI Taxonomy" id="2899819"/>
    <lineage>
        <taxon>Bacteria</taxon>
        <taxon>Pseudomonadati</taxon>
        <taxon>Pseudomonadota</taxon>
        <taxon>Gammaproteobacteria</taxon>
        <taxon>Vibrionales</taxon>
        <taxon>Vibrionaceae</taxon>
        <taxon>Enterovibrio</taxon>
    </lineage>
</organism>
<feature type="compositionally biased region" description="Low complexity" evidence="2">
    <location>
        <begin position="444"/>
        <end position="463"/>
    </location>
</feature>
<dbReference type="SUPFAM" id="SSF48452">
    <property type="entry name" value="TPR-like"/>
    <property type="match status" value="1"/>
</dbReference>
<evidence type="ECO:0000256" key="2">
    <source>
        <dbReference type="SAM" id="MobiDB-lite"/>
    </source>
</evidence>